<keyword evidence="7 9" id="KW-0010">Activator</keyword>
<dbReference type="InterPro" id="IPR036388">
    <property type="entry name" value="WH-like_DNA-bd_sf"/>
</dbReference>
<comment type="caution">
    <text evidence="12">The sequence shown here is derived from an EMBL/GenBank/DDBJ whole genome shotgun (WGS) entry which is preliminary data.</text>
</comment>
<dbReference type="SUPFAM" id="SSF52172">
    <property type="entry name" value="CheY-like"/>
    <property type="match status" value="1"/>
</dbReference>
<evidence type="ECO:0000256" key="2">
    <source>
        <dbReference type="ARBA" id="ARBA00022490"/>
    </source>
</evidence>
<dbReference type="Pfam" id="PF08279">
    <property type="entry name" value="HTH_11"/>
    <property type="match status" value="1"/>
</dbReference>
<dbReference type="GO" id="GO:0000156">
    <property type="term" value="F:phosphorelay response regulator activity"/>
    <property type="evidence" value="ECO:0007669"/>
    <property type="project" value="TreeGrafter"/>
</dbReference>
<dbReference type="EMBL" id="RHHQ01000008">
    <property type="protein sequence ID" value="RNB90002.1"/>
    <property type="molecule type" value="Genomic_DNA"/>
</dbReference>
<keyword evidence="4 9" id="KW-0902">Two-component regulatory system</keyword>
<evidence type="ECO:0000256" key="8">
    <source>
        <dbReference type="ARBA" id="ARBA00023163"/>
    </source>
</evidence>
<gene>
    <name evidence="12" type="ORF">EDM56_10035</name>
</gene>
<evidence type="ECO:0000313" key="13">
    <source>
        <dbReference type="Proteomes" id="UP000271031"/>
    </source>
</evidence>
<keyword evidence="5 9" id="KW-0805">Transcription regulation</keyword>
<dbReference type="Gene3D" id="3.40.50.2300">
    <property type="match status" value="1"/>
</dbReference>
<evidence type="ECO:0000256" key="3">
    <source>
        <dbReference type="ARBA" id="ARBA00022553"/>
    </source>
</evidence>
<dbReference type="Proteomes" id="UP000271031">
    <property type="component" value="Unassembled WGS sequence"/>
</dbReference>
<dbReference type="AlphaFoldDB" id="A0A3M8DPK9"/>
<proteinExistence type="predicted"/>
<dbReference type="PIRSF" id="PIRSF006171">
    <property type="entry name" value="RR_citrat_malat"/>
    <property type="match status" value="1"/>
</dbReference>
<dbReference type="InterPro" id="IPR024187">
    <property type="entry name" value="Sig_transdc_resp-reg_cit/mal"/>
</dbReference>
<dbReference type="InterPro" id="IPR036390">
    <property type="entry name" value="WH_DNA-bd_sf"/>
</dbReference>
<feature type="modified residue" description="4-aspartylphosphate" evidence="10">
    <location>
        <position position="56"/>
    </location>
</feature>
<dbReference type="PANTHER" id="PTHR45526">
    <property type="entry name" value="TRANSCRIPTIONAL REGULATORY PROTEIN DPIA"/>
    <property type="match status" value="1"/>
</dbReference>
<dbReference type="SMART" id="SM00448">
    <property type="entry name" value="REC"/>
    <property type="match status" value="1"/>
</dbReference>
<dbReference type="GO" id="GO:0005737">
    <property type="term" value="C:cytoplasm"/>
    <property type="evidence" value="ECO:0007669"/>
    <property type="project" value="UniProtKB-SubCell"/>
</dbReference>
<evidence type="ECO:0000256" key="6">
    <source>
        <dbReference type="ARBA" id="ARBA00023125"/>
    </source>
</evidence>
<keyword evidence="2 9" id="KW-0963">Cytoplasm</keyword>
<dbReference type="Gene3D" id="1.10.10.10">
    <property type="entry name" value="Winged helix-like DNA-binding domain superfamily/Winged helix DNA-binding domain"/>
    <property type="match status" value="1"/>
</dbReference>
<dbReference type="CDD" id="cd19925">
    <property type="entry name" value="REC_citrate_TCS"/>
    <property type="match status" value="1"/>
</dbReference>
<evidence type="ECO:0000313" key="12">
    <source>
        <dbReference type="EMBL" id="RNB90002.1"/>
    </source>
</evidence>
<evidence type="ECO:0000256" key="4">
    <source>
        <dbReference type="ARBA" id="ARBA00023012"/>
    </source>
</evidence>
<dbReference type="InterPro" id="IPR001789">
    <property type="entry name" value="Sig_transdc_resp-reg_receiver"/>
</dbReference>
<dbReference type="PROSITE" id="PS50110">
    <property type="entry name" value="RESPONSE_REGULATORY"/>
    <property type="match status" value="1"/>
</dbReference>
<evidence type="ECO:0000259" key="11">
    <source>
        <dbReference type="PROSITE" id="PS50110"/>
    </source>
</evidence>
<dbReference type="GO" id="GO:0003700">
    <property type="term" value="F:DNA-binding transcription factor activity"/>
    <property type="evidence" value="ECO:0007669"/>
    <property type="project" value="InterPro"/>
</dbReference>
<feature type="domain" description="Response regulatory" evidence="11">
    <location>
        <begin position="5"/>
        <end position="121"/>
    </location>
</feature>
<keyword evidence="8 9" id="KW-0804">Transcription</keyword>
<keyword evidence="6 9" id="KW-0238">DNA-binding</keyword>
<evidence type="ECO:0000256" key="1">
    <source>
        <dbReference type="ARBA" id="ARBA00004496"/>
    </source>
</evidence>
<dbReference type="OrthoDB" id="9759232at2"/>
<dbReference type="InterPro" id="IPR013196">
    <property type="entry name" value="HTH_11"/>
</dbReference>
<protein>
    <recommendedName>
        <fullName evidence="9">Transcriptional regulatory protein</fullName>
    </recommendedName>
</protein>
<evidence type="ECO:0000256" key="9">
    <source>
        <dbReference type="PIRNR" id="PIRNR006171"/>
    </source>
</evidence>
<keyword evidence="3 10" id="KW-0597">Phosphoprotein</keyword>
<sequence>MHPIRVLIIEDDPMVQEVNRQFVEQVQTFEVVGIAGNGAEGIRMVRELRPDLVIMDVFMPIQDGVQTLQQLRAEGEETDVIVITAAKDKETIQSMVRNGAMDYLIKPFKFERLKQALEAYRSYRKQMEQDGSVSQADLDQLLFRKAGVPQREVALDSKELPKGLLDKTMEQIVQQLSTEKAALSAEEVAERIGIARVTARRYLEFLEKSGRVKRDVEYGGVGRPTNRYVIV</sequence>
<evidence type="ECO:0000256" key="10">
    <source>
        <dbReference type="PROSITE-ProRule" id="PRU00169"/>
    </source>
</evidence>
<organism evidence="12 13">
    <name type="scientific">Brevibacillus fluminis</name>
    <dbReference type="NCBI Taxonomy" id="511487"/>
    <lineage>
        <taxon>Bacteria</taxon>
        <taxon>Bacillati</taxon>
        <taxon>Bacillota</taxon>
        <taxon>Bacilli</taxon>
        <taxon>Bacillales</taxon>
        <taxon>Paenibacillaceae</taxon>
        <taxon>Brevibacillus</taxon>
    </lineage>
</organism>
<evidence type="ECO:0000256" key="5">
    <source>
        <dbReference type="ARBA" id="ARBA00023015"/>
    </source>
</evidence>
<name>A0A3M8DPK9_9BACL</name>
<keyword evidence="13" id="KW-1185">Reference proteome</keyword>
<dbReference type="InterPro" id="IPR051271">
    <property type="entry name" value="2C-system_Tx_regulators"/>
</dbReference>
<evidence type="ECO:0000256" key="7">
    <source>
        <dbReference type="ARBA" id="ARBA00023159"/>
    </source>
</evidence>
<accession>A0A3M8DPK9</accession>
<dbReference type="SUPFAM" id="SSF46785">
    <property type="entry name" value="Winged helix' DNA-binding domain"/>
    <property type="match status" value="1"/>
</dbReference>
<reference evidence="12 13" key="1">
    <citation type="submission" date="2018-10" db="EMBL/GenBank/DDBJ databases">
        <title>Phylogenomics of Brevibacillus.</title>
        <authorList>
            <person name="Dunlap C."/>
        </authorList>
    </citation>
    <scope>NUCLEOTIDE SEQUENCE [LARGE SCALE GENOMIC DNA]</scope>
    <source>
        <strain evidence="12 13">JCM 15716</strain>
    </source>
</reference>
<dbReference type="GO" id="GO:0003677">
    <property type="term" value="F:DNA binding"/>
    <property type="evidence" value="ECO:0007669"/>
    <property type="project" value="UniProtKB-KW"/>
</dbReference>
<dbReference type="InterPro" id="IPR011006">
    <property type="entry name" value="CheY-like_superfamily"/>
</dbReference>
<dbReference type="PANTHER" id="PTHR45526:SF1">
    <property type="entry name" value="TRANSCRIPTIONAL REGULATORY PROTEIN DCUR-RELATED"/>
    <property type="match status" value="1"/>
</dbReference>
<dbReference type="Pfam" id="PF00072">
    <property type="entry name" value="Response_reg"/>
    <property type="match status" value="1"/>
</dbReference>
<comment type="subcellular location">
    <subcellularLocation>
        <location evidence="1 9">Cytoplasm</location>
    </subcellularLocation>
</comment>